<dbReference type="CDD" id="cd16914">
    <property type="entry name" value="EcfT"/>
    <property type="match status" value="1"/>
</dbReference>
<dbReference type="STRING" id="446860.AS188_04295"/>
<keyword evidence="2 6" id="KW-0812">Transmembrane</keyword>
<proteinExistence type="predicted"/>
<evidence type="ECO:0000313" key="10">
    <source>
        <dbReference type="Proteomes" id="UP000321155"/>
    </source>
</evidence>
<evidence type="ECO:0000256" key="5">
    <source>
        <dbReference type="SAM" id="MobiDB-lite"/>
    </source>
</evidence>
<evidence type="ECO:0000256" key="4">
    <source>
        <dbReference type="ARBA" id="ARBA00023136"/>
    </source>
</evidence>
<keyword evidence="3 6" id="KW-1133">Transmembrane helix</keyword>
<evidence type="ECO:0000313" key="7">
    <source>
        <dbReference type="EMBL" id="ALU39102.1"/>
    </source>
</evidence>
<dbReference type="Proteomes" id="UP000057181">
    <property type="component" value="Chromosome"/>
</dbReference>
<dbReference type="InterPro" id="IPR003339">
    <property type="entry name" value="ABC/ECF_trnsptr_transmembrane"/>
</dbReference>
<feature type="transmembrane region" description="Helical" evidence="6">
    <location>
        <begin position="78"/>
        <end position="102"/>
    </location>
</feature>
<comment type="subcellular location">
    <subcellularLocation>
        <location evidence="1">Membrane</location>
        <topology evidence="1">Multi-pass membrane protein</topology>
    </subcellularLocation>
</comment>
<sequence>MGAPRPPRPGHRAARTHGGVPSGVLARIPAGPKFGFLFIASLGIYAVADLFVLSAVFVLAVTAAVLTRTPLPRLARLLAGLVLIVGIVVLTLGLTTGWVAAAVSGLRLLSLCLFAYAVSLSTSFSEMLALFERVLRPTRHLGLNPAQTSLALSMTIRFIPEIRAKYLEVREAQFARGLHNSPVAVLVPLIVRTLESAQEISDALDARCFDSAPAPGRAPRSTTTAPAPPPG</sequence>
<organism evidence="7 9">
    <name type="scientific">Kocuria flava</name>
    <dbReference type="NCBI Taxonomy" id="446860"/>
    <lineage>
        <taxon>Bacteria</taxon>
        <taxon>Bacillati</taxon>
        <taxon>Actinomycetota</taxon>
        <taxon>Actinomycetes</taxon>
        <taxon>Micrococcales</taxon>
        <taxon>Micrococcaceae</taxon>
        <taxon>Kocuria</taxon>
    </lineage>
</organism>
<dbReference type="Pfam" id="PF02361">
    <property type="entry name" value="CbiQ"/>
    <property type="match status" value="1"/>
</dbReference>
<evidence type="ECO:0000256" key="3">
    <source>
        <dbReference type="ARBA" id="ARBA00022989"/>
    </source>
</evidence>
<evidence type="ECO:0000256" key="6">
    <source>
        <dbReference type="SAM" id="Phobius"/>
    </source>
</evidence>
<name>A0A0U3GG70_9MICC</name>
<reference evidence="8 10" key="2">
    <citation type="submission" date="2019-07" db="EMBL/GenBank/DDBJ databases">
        <title>Whole genome shotgun sequence of Kocuria flava NBRC 107626.</title>
        <authorList>
            <person name="Hosoyama A."/>
            <person name="Uohara A."/>
            <person name="Ohji S."/>
            <person name="Ichikawa N."/>
        </authorList>
    </citation>
    <scope>NUCLEOTIDE SEQUENCE [LARGE SCALE GENOMIC DNA]</scope>
    <source>
        <strain evidence="8 10">NBRC 107626</strain>
    </source>
</reference>
<dbReference type="GO" id="GO:0005886">
    <property type="term" value="C:plasma membrane"/>
    <property type="evidence" value="ECO:0007669"/>
    <property type="project" value="UniProtKB-ARBA"/>
</dbReference>
<keyword evidence="4 6" id="KW-0472">Membrane</keyword>
<dbReference type="Proteomes" id="UP000321155">
    <property type="component" value="Unassembled WGS sequence"/>
</dbReference>
<dbReference type="EMBL" id="CP013254">
    <property type="protein sequence ID" value="ALU39102.1"/>
    <property type="molecule type" value="Genomic_DNA"/>
</dbReference>
<feature type="compositionally biased region" description="Low complexity" evidence="5">
    <location>
        <begin position="211"/>
        <end position="225"/>
    </location>
</feature>
<protein>
    <submittedName>
        <fullName evidence="8">Cobalt ABC transporter</fullName>
    </submittedName>
</protein>
<dbReference type="EMBL" id="BJZR01000001">
    <property type="protein sequence ID" value="GEO90771.1"/>
    <property type="molecule type" value="Genomic_DNA"/>
</dbReference>
<keyword evidence="10" id="KW-1185">Reference proteome</keyword>
<dbReference type="PANTHER" id="PTHR33514">
    <property type="entry name" value="PROTEIN ABCI12, CHLOROPLASTIC"/>
    <property type="match status" value="1"/>
</dbReference>
<reference evidence="7 9" key="1">
    <citation type="submission" date="2015-11" db="EMBL/GenBank/DDBJ databases">
        <title>Complete Genome Sequence of Kocuria flava strain HO-9041.</title>
        <authorList>
            <person name="Zhou M."/>
            <person name="Dai J."/>
        </authorList>
    </citation>
    <scope>NUCLEOTIDE SEQUENCE [LARGE SCALE GENOMIC DNA]</scope>
    <source>
        <strain evidence="7 9">HO-9041</strain>
    </source>
</reference>
<dbReference type="RefSeq" id="WP_058857814.1">
    <property type="nucleotide sequence ID" value="NZ_BJZR01000001.1"/>
</dbReference>
<evidence type="ECO:0000313" key="8">
    <source>
        <dbReference type="EMBL" id="GEO90771.1"/>
    </source>
</evidence>
<gene>
    <name evidence="7" type="ORF">AS188_04295</name>
    <name evidence="8" type="ORF">KFL01_00770</name>
</gene>
<feature type="transmembrane region" description="Helical" evidence="6">
    <location>
        <begin position="34"/>
        <end position="66"/>
    </location>
</feature>
<feature type="transmembrane region" description="Helical" evidence="6">
    <location>
        <begin position="108"/>
        <end position="131"/>
    </location>
</feature>
<dbReference type="OrthoDB" id="509049at2"/>
<accession>A0A0U3GG70</accession>
<evidence type="ECO:0000256" key="2">
    <source>
        <dbReference type="ARBA" id="ARBA00022692"/>
    </source>
</evidence>
<dbReference type="PANTHER" id="PTHR33514:SF13">
    <property type="entry name" value="PROTEIN ABCI12, CHLOROPLASTIC"/>
    <property type="match status" value="1"/>
</dbReference>
<feature type="region of interest" description="Disordered" evidence="5">
    <location>
        <begin position="211"/>
        <end position="231"/>
    </location>
</feature>
<evidence type="ECO:0000256" key="1">
    <source>
        <dbReference type="ARBA" id="ARBA00004141"/>
    </source>
</evidence>
<dbReference type="AlphaFoldDB" id="A0A0U3GG70"/>
<evidence type="ECO:0000313" key="9">
    <source>
        <dbReference type="Proteomes" id="UP000057181"/>
    </source>
</evidence>
<dbReference type="KEGG" id="kfv:AS188_04295"/>